<dbReference type="EMBL" id="CACSLK010034108">
    <property type="protein sequence ID" value="CAA0841251.1"/>
    <property type="molecule type" value="Genomic_DNA"/>
</dbReference>
<comment type="caution">
    <text evidence="1">The sequence shown here is derived from an EMBL/GenBank/DDBJ whole genome shotgun (WGS) entry which is preliminary data.</text>
</comment>
<organism evidence="1 2">
    <name type="scientific">Striga hermonthica</name>
    <name type="common">Purple witchweed</name>
    <name type="synonym">Buchnera hermonthica</name>
    <dbReference type="NCBI Taxonomy" id="68872"/>
    <lineage>
        <taxon>Eukaryota</taxon>
        <taxon>Viridiplantae</taxon>
        <taxon>Streptophyta</taxon>
        <taxon>Embryophyta</taxon>
        <taxon>Tracheophyta</taxon>
        <taxon>Spermatophyta</taxon>
        <taxon>Magnoliopsida</taxon>
        <taxon>eudicotyledons</taxon>
        <taxon>Gunneridae</taxon>
        <taxon>Pentapetalae</taxon>
        <taxon>asterids</taxon>
        <taxon>lamiids</taxon>
        <taxon>Lamiales</taxon>
        <taxon>Orobanchaceae</taxon>
        <taxon>Buchnereae</taxon>
        <taxon>Striga</taxon>
    </lineage>
</organism>
<reference evidence="1" key="1">
    <citation type="submission" date="2019-12" db="EMBL/GenBank/DDBJ databases">
        <authorList>
            <person name="Scholes J."/>
        </authorList>
    </citation>
    <scope>NUCLEOTIDE SEQUENCE</scope>
</reference>
<dbReference type="Proteomes" id="UP001153555">
    <property type="component" value="Unassembled WGS sequence"/>
</dbReference>
<proteinExistence type="predicted"/>
<name>A0A9N7P270_STRHE</name>
<sequence>SQNMICHLTRIDKNHQRIKKMRNSIRNLITCKGGEGKQNFKVLKLIRITNTIQNCLPRERKING</sequence>
<feature type="non-terminal residue" evidence="1">
    <location>
        <position position="64"/>
    </location>
</feature>
<protein>
    <submittedName>
        <fullName evidence="1">Uncharacterized protein</fullName>
    </submittedName>
</protein>
<feature type="non-terminal residue" evidence="1">
    <location>
        <position position="1"/>
    </location>
</feature>
<gene>
    <name evidence="1" type="ORF">SHERM_07266</name>
</gene>
<accession>A0A9N7P270</accession>
<evidence type="ECO:0000313" key="1">
    <source>
        <dbReference type="EMBL" id="CAA0841251.1"/>
    </source>
</evidence>
<evidence type="ECO:0000313" key="2">
    <source>
        <dbReference type="Proteomes" id="UP001153555"/>
    </source>
</evidence>
<keyword evidence="2" id="KW-1185">Reference proteome</keyword>
<dbReference type="AlphaFoldDB" id="A0A9N7P270"/>